<evidence type="ECO:0000313" key="8">
    <source>
        <dbReference type="Proteomes" id="UP000268007"/>
    </source>
</evidence>
<name>A0A495J9K9_9SPHI</name>
<keyword evidence="3 5" id="KW-1133">Transmembrane helix</keyword>
<evidence type="ECO:0000256" key="4">
    <source>
        <dbReference type="ARBA" id="ARBA00023136"/>
    </source>
</evidence>
<dbReference type="Pfam" id="PF04932">
    <property type="entry name" value="Wzy_C"/>
    <property type="match status" value="1"/>
</dbReference>
<dbReference type="GO" id="GO:0016020">
    <property type="term" value="C:membrane"/>
    <property type="evidence" value="ECO:0007669"/>
    <property type="project" value="UniProtKB-SubCell"/>
</dbReference>
<dbReference type="InterPro" id="IPR007016">
    <property type="entry name" value="O-antigen_ligase-rel_domated"/>
</dbReference>
<feature type="transmembrane region" description="Helical" evidence="5">
    <location>
        <begin position="32"/>
        <end position="50"/>
    </location>
</feature>
<evidence type="ECO:0000313" key="7">
    <source>
        <dbReference type="EMBL" id="RKR85483.1"/>
    </source>
</evidence>
<feature type="transmembrane region" description="Helical" evidence="5">
    <location>
        <begin position="132"/>
        <end position="151"/>
    </location>
</feature>
<feature type="domain" description="O-antigen ligase-related" evidence="6">
    <location>
        <begin position="285"/>
        <end position="421"/>
    </location>
</feature>
<protein>
    <submittedName>
        <fullName evidence="7">O-antigen ligase</fullName>
    </submittedName>
</protein>
<reference evidence="7 8" key="1">
    <citation type="submission" date="2018-10" db="EMBL/GenBank/DDBJ databases">
        <title>Genomic Encyclopedia of Archaeal and Bacterial Type Strains, Phase II (KMG-II): from individual species to whole genera.</title>
        <authorList>
            <person name="Goeker M."/>
        </authorList>
    </citation>
    <scope>NUCLEOTIDE SEQUENCE [LARGE SCALE GENOMIC DNA]</scope>
    <source>
        <strain evidence="7 8">DSM 18602</strain>
    </source>
</reference>
<feature type="transmembrane region" description="Helical" evidence="5">
    <location>
        <begin position="102"/>
        <end position="123"/>
    </location>
</feature>
<evidence type="ECO:0000256" key="1">
    <source>
        <dbReference type="ARBA" id="ARBA00004141"/>
    </source>
</evidence>
<dbReference type="AlphaFoldDB" id="A0A495J9K9"/>
<evidence type="ECO:0000256" key="3">
    <source>
        <dbReference type="ARBA" id="ARBA00022989"/>
    </source>
</evidence>
<evidence type="ECO:0000259" key="6">
    <source>
        <dbReference type="Pfam" id="PF04932"/>
    </source>
</evidence>
<feature type="transmembrane region" description="Helical" evidence="5">
    <location>
        <begin position="409"/>
        <end position="432"/>
    </location>
</feature>
<proteinExistence type="predicted"/>
<feature type="transmembrane region" description="Helical" evidence="5">
    <location>
        <begin position="278"/>
        <end position="311"/>
    </location>
</feature>
<feature type="transmembrane region" description="Helical" evidence="5">
    <location>
        <begin position="467"/>
        <end position="486"/>
    </location>
</feature>
<keyword evidence="7" id="KW-0436">Ligase</keyword>
<dbReference type="Proteomes" id="UP000268007">
    <property type="component" value="Unassembled WGS sequence"/>
</dbReference>
<keyword evidence="8" id="KW-1185">Reference proteome</keyword>
<dbReference type="EMBL" id="RBKU01000001">
    <property type="protein sequence ID" value="RKR85483.1"/>
    <property type="molecule type" value="Genomic_DNA"/>
</dbReference>
<accession>A0A495J9K9</accession>
<feature type="transmembrane region" description="Helical" evidence="5">
    <location>
        <begin position="444"/>
        <end position="461"/>
    </location>
</feature>
<dbReference type="InterPro" id="IPR051533">
    <property type="entry name" value="WaaL-like"/>
</dbReference>
<feature type="transmembrane region" description="Helical" evidence="5">
    <location>
        <begin position="163"/>
        <end position="185"/>
    </location>
</feature>
<comment type="subcellular location">
    <subcellularLocation>
        <location evidence="1">Membrane</location>
        <topology evidence="1">Multi-pass membrane protein</topology>
    </subcellularLocation>
</comment>
<dbReference type="PANTHER" id="PTHR37422:SF13">
    <property type="entry name" value="LIPOPOLYSACCHARIDE BIOSYNTHESIS PROTEIN PA4999-RELATED"/>
    <property type="match status" value="1"/>
</dbReference>
<organism evidence="7 8">
    <name type="scientific">Mucilaginibacter gracilis</name>
    <dbReference type="NCBI Taxonomy" id="423350"/>
    <lineage>
        <taxon>Bacteria</taxon>
        <taxon>Pseudomonadati</taxon>
        <taxon>Bacteroidota</taxon>
        <taxon>Sphingobacteriia</taxon>
        <taxon>Sphingobacteriales</taxon>
        <taxon>Sphingobacteriaceae</taxon>
        <taxon>Mucilaginibacter</taxon>
    </lineage>
</organism>
<dbReference type="GO" id="GO:0016874">
    <property type="term" value="F:ligase activity"/>
    <property type="evidence" value="ECO:0007669"/>
    <property type="project" value="UniProtKB-KW"/>
</dbReference>
<evidence type="ECO:0000256" key="2">
    <source>
        <dbReference type="ARBA" id="ARBA00022692"/>
    </source>
</evidence>
<dbReference type="PANTHER" id="PTHR37422">
    <property type="entry name" value="TEICHURONIC ACID BIOSYNTHESIS PROTEIN TUAE"/>
    <property type="match status" value="1"/>
</dbReference>
<dbReference type="OrthoDB" id="783093at2"/>
<feature type="transmembrane region" description="Helical" evidence="5">
    <location>
        <begin position="251"/>
        <end position="272"/>
    </location>
</feature>
<feature type="transmembrane region" description="Helical" evidence="5">
    <location>
        <begin position="318"/>
        <end position="336"/>
    </location>
</feature>
<gene>
    <name evidence="7" type="ORF">BDD43_5754</name>
</gene>
<keyword evidence="4 5" id="KW-0472">Membrane</keyword>
<evidence type="ECO:0000256" key="5">
    <source>
        <dbReference type="SAM" id="Phobius"/>
    </source>
</evidence>
<dbReference type="RefSeq" id="WP_121201528.1">
    <property type="nucleotide sequence ID" value="NZ_RBKU01000001.1"/>
</dbReference>
<comment type="caution">
    <text evidence="7">The sequence shown here is derived from an EMBL/GenBank/DDBJ whole genome shotgun (WGS) entry which is preliminary data.</text>
</comment>
<sequence>MRYEPSNVKTPKNVAEGTRKLGFWKDVLLNKFSKPMVVIFLILFACFVVFSMAKGDMISPSLILIGLIGVTIVCGVIVYPKFGITILFISGYLLFLPGKFNVNFPLGTMLDLLQYLLIIGFFLKQKYDRNWVIFKDPLSISILVWILYNFAELANPQAVSPLAWLYTIRTSAFIILTYFIFIYQIRDASFIKFMIKLWLGLGLLNAADTFHQEIFGFFPFEAQWLYSDPLRVELLFQAGHMRKFGIFGDPVTFAYNMAAAAALCLALLFGPYKTYKKVILVCMACFFSLTMVFSGTRGAFPLIPAAIVLLAILKFNRQILIFSIIFGVFFVGLIFVPTSNSNIMRFQTAFRPNEDASYKARKINQARIKPFIQSHPIGGGLGATGTWGQRFAPGSFLANFPPDSGYVRVAVELGSIGILILCIMIFTALKTGINHYYMIKDPELKTFCLGMVMVVFVFNIGNFPQEAIAQYPSNIIFFFSIALINITKRIDDKRNLLNTQANGA</sequence>
<keyword evidence="2 5" id="KW-0812">Transmembrane</keyword>
<feature type="transmembrane region" description="Helical" evidence="5">
    <location>
        <begin position="62"/>
        <end position="82"/>
    </location>
</feature>